<feature type="transmembrane region" description="Helical" evidence="1">
    <location>
        <begin position="150"/>
        <end position="173"/>
    </location>
</feature>
<reference evidence="2" key="1">
    <citation type="submission" date="2024-05" db="EMBL/GenBank/DDBJ databases">
        <title>Metabacillus sp. nov., isolated from the rhizosphere soil of tomato plants.</title>
        <authorList>
            <person name="Ma R."/>
        </authorList>
    </citation>
    <scope>NUCLEOTIDE SEQUENCE</scope>
    <source>
        <strain evidence="2">DBTR6</strain>
    </source>
</reference>
<gene>
    <name evidence="2" type="ORF">K9V48_11120</name>
</gene>
<feature type="transmembrane region" description="Helical" evidence="1">
    <location>
        <begin position="20"/>
        <end position="41"/>
    </location>
</feature>
<comment type="caution">
    <text evidence="2">The sequence shown here is derived from an EMBL/GenBank/DDBJ whole genome shotgun (WGS) entry which is preliminary data.</text>
</comment>
<feature type="transmembrane region" description="Helical" evidence="1">
    <location>
        <begin position="218"/>
        <end position="241"/>
    </location>
</feature>
<dbReference type="Proteomes" id="UP001165287">
    <property type="component" value="Unassembled WGS sequence"/>
</dbReference>
<evidence type="ECO:0000256" key="1">
    <source>
        <dbReference type="SAM" id="Phobius"/>
    </source>
</evidence>
<evidence type="ECO:0008006" key="4">
    <source>
        <dbReference type="Google" id="ProtNLM"/>
    </source>
</evidence>
<dbReference type="EMBL" id="JAIQUM010000020">
    <property type="protein sequence ID" value="MBZ5750788.1"/>
    <property type="molecule type" value="Genomic_DNA"/>
</dbReference>
<proteinExistence type="predicted"/>
<name>A0ABS7UR46_9BACI</name>
<accession>A0ABS7UR46</accession>
<keyword evidence="3" id="KW-1185">Reference proteome</keyword>
<feature type="transmembrane region" description="Helical" evidence="1">
    <location>
        <begin position="103"/>
        <end position="130"/>
    </location>
</feature>
<feature type="transmembrane region" description="Helical" evidence="1">
    <location>
        <begin position="180"/>
        <end position="198"/>
    </location>
</feature>
<sequence length="248" mass="27586">MYLAEVKLFAVVKNQFLYKLKAHLSIFSSLLIIQVVGMLLSMNGSGSMGTSSDGYSLNISYYTGDIIIIFTMIWSFISAIIITTKAYRNDDFVFVANRFSSNLSNICFLVFASIIGGVTAMLSGILLKVVMYFILDDGNVMGTIISFQELLLGMIVSTFYVLLVASLGYLVGVLVQISKWFSVLLPAVFFGYLFLSINKNEEAPIILETVKFFVKETSLLFFVLKVIVTASILFYGSIILANKMEVRQ</sequence>
<keyword evidence="1" id="KW-0472">Membrane</keyword>
<organism evidence="2 3">
    <name type="scientific">Metabacillus rhizolycopersici</name>
    <dbReference type="NCBI Taxonomy" id="2875709"/>
    <lineage>
        <taxon>Bacteria</taxon>
        <taxon>Bacillati</taxon>
        <taxon>Bacillota</taxon>
        <taxon>Bacilli</taxon>
        <taxon>Bacillales</taxon>
        <taxon>Bacillaceae</taxon>
        <taxon>Metabacillus</taxon>
    </lineage>
</organism>
<dbReference type="RefSeq" id="WP_224139071.1">
    <property type="nucleotide sequence ID" value="NZ_JAIQUM010000020.1"/>
</dbReference>
<evidence type="ECO:0000313" key="3">
    <source>
        <dbReference type="Proteomes" id="UP001165287"/>
    </source>
</evidence>
<feature type="transmembrane region" description="Helical" evidence="1">
    <location>
        <begin position="61"/>
        <end position="82"/>
    </location>
</feature>
<keyword evidence="1" id="KW-1133">Transmembrane helix</keyword>
<keyword evidence="1" id="KW-0812">Transmembrane</keyword>
<protein>
    <recommendedName>
        <fullName evidence="4">ABC transporter permease</fullName>
    </recommendedName>
</protein>
<evidence type="ECO:0000313" key="2">
    <source>
        <dbReference type="EMBL" id="MBZ5750788.1"/>
    </source>
</evidence>